<dbReference type="Gene3D" id="1.20.5.1200">
    <property type="entry name" value="Alpha-tocopherol transfer"/>
    <property type="match status" value="1"/>
</dbReference>
<dbReference type="AlphaFoldDB" id="A0A7R9G5K8"/>
<dbReference type="Gene3D" id="3.40.525.10">
    <property type="entry name" value="CRAL-TRIO lipid binding domain"/>
    <property type="match status" value="1"/>
</dbReference>
<dbReference type="InterPro" id="IPR036273">
    <property type="entry name" value="CRAL/TRIO_N_dom_sf"/>
</dbReference>
<sequence length="911" mass="104343">MDNKPNLIKRILQKCFLPTDPAVGDAVPYQNIYWCLLTTLSSSSIAHDHNVSSVAERRSRVENWDQTLEFLWGEHKKDTRTRCVEDCSHHITHNVIIWRSPSREGQLQLKEAGWKQDEGWISEVSGRMNNFLARTVVSIRQDPMVNSILIDLTRWLGNMPELYQCTLPLEARLYAAQVLNEDENQRDEIIRRIKQWLETQPALRARSDVMNVLRFLRGCKFNEEKTKNKLVNYYTMRSQLPEWFGNRDPELPQLVELLDMGVKHISGGSATETRNCRRWWNYWTWGTRNYWTWGESQCQTYLWWFGNRDQELPQLVELLDMGVFLPLRHHDYEGHLVVIVRTAVHNPQVHRQNDVFKIGKMIVDLCMEEDEMFSVYGVVALFDLTGVSLGHAKQLPPSVIRKAVHAWQNCFPVRIRKMEFFNAPVHVNVVLNIFKRFMTDKLRQRVHIHSKGLESLQDVIKPELLPQEYGGSDGTLKQLIDTVRLVLIQRLSTGPSGVDEPREVCLFQSTGKNVSWTSGNGSWRKRNTRLTLVDQCLAELYETIQVSSRDGPRTPLIGTFERSCVAVEHWTRLSVFTCQVWLRRHKHTSVLPNIDSNDQGPSRQQELTIPGPFKEQEITIPGPFKEQEITIPGPSRQQEITIPGPSRQQEITIPGPSRQQEITIPGPFKEQEITIPGPSRKQELTIPRAGRLGSSLRRGGARAPHPHESPVPFKLLYDKRYKLMAGLAARNCVVSSWLWEHQTTGSRVVRLGTDNTTVLHSAVKGRGLVFAARDMCDLHLLVAHTLRECWWDAYWLASEINPADRPSREEMERVILRGLKPGCPLVGRRVPPGPSPVGTVAAILVAKYGTLGELEPQYGTLGELEQQYGTLGELEQQYGTLGELEQQYGTLGELEQQYGTLGELEPQYRTL</sequence>
<organism evidence="3">
    <name type="scientific">Timema shepardi</name>
    <name type="common">Walking stick</name>
    <dbReference type="NCBI Taxonomy" id="629360"/>
    <lineage>
        <taxon>Eukaryota</taxon>
        <taxon>Metazoa</taxon>
        <taxon>Ecdysozoa</taxon>
        <taxon>Arthropoda</taxon>
        <taxon>Hexapoda</taxon>
        <taxon>Insecta</taxon>
        <taxon>Pterygota</taxon>
        <taxon>Neoptera</taxon>
        <taxon>Polyneoptera</taxon>
        <taxon>Phasmatodea</taxon>
        <taxon>Timematodea</taxon>
        <taxon>Timematoidea</taxon>
        <taxon>Timematidae</taxon>
        <taxon>Timema</taxon>
    </lineage>
</organism>
<dbReference type="InterPro" id="IPR036865">
    <property type="entry name" value="CRAL-TRIO_dom_sf"/>
</dbReference>
<dbReference type="GO" id="GO:0016020">
    <property type="term" value="C:membrane"/>
    <property type="evidence" value="ECO:0007669"/>
    <property type="project" value="TreeGrafter"/>
</dbReference>
<dbReference type="SMART" id="SM01100">
    <property type="entry name" value="CRAL_TRIO_N"/>
    <property type="match status" value="1"/>
</dbReference>
<dbReference type="SMART" id="SM00516">
    <property type="entry name" value="SEC14"/>
    <property type="match status" value="1"/>
</dbReference>
<proteinExistence type="predicted"/>
<feature type="compositionally biased region" description="Polar residues" evidence="1">
    <location>
        <begin position="635"/>
        <end position="652"/>
    </location>
</feature>
<dbReference type="PROSITE" id="PS50191">
    <property type="entry name" value="CRAL_TRIO"/>
    <property type="match status" value="1"/>
</dbReference>
<dbReference type="Pfam" id="PF00650">
    <property type="entry name" value="CRAL_TRIO"/>
    <property type="match status" value="1"/>
</dbReference>
<dbReference type="SUPFAM" id="SSF46938">
    <property type="entry name" value="CRAL/TRIO N-terminal domain"/>
    <property type="match status" value="1"/>
</dbReference>
<name>A0A7R9G5K8_TIMSH</name>
<dbReference type="InterPro" id="IPR011074">
    <property type="entry name" value="CRAL/TRIO_N_dom"/>
</dbReference>
<reference evidence="3" key="1">
    <citation type="submission" date="2020-11" db="EMBL/GenBank/DDBJ databases">
        <authorList>
            <person name="Tran Van P."/>
        </authorList>
    </citation>
    <scope>NUCLEOTIDE SEQUENCE</scope>
</reference>
<dbReference type="Gene3D" id="1.10.8.20">
    <property type="entry name" value="N-terminal domain of phosphatidylinositol transfer protein sec14p"/>
    <property type="match status" value="1"/>
</dbReference>
<dbReference type="CDD" id="cd00170">
    <property type="entry name" value="SEC14"/>
    <property type="match status" value="1"/>
</dbReference>
<dbReference type="SUPFAM" id="SSF52087">
    <property type="entry name" value="CRAL/TRIO domain"/>
    <property type="match status" value="1"/>
</dbReference>
<gene>
    <name evidence="3" type="ORF">TSIB3V08_LOCUS10988</name>
</gene>
<dbReference type="EMBL" id="OC008085">
    <property type="protein sequence ID" value="CAD7266974.1"/>
    <property type="molecule type" value="Genomic_DNA"/>
</dbReference>
<evidence type="ECO:0000256" key="1">
    <source>
        <dbReference type="SAM" id="MobiDB-lite"/>
    </source>
</evidence>
<accession>A0A7R9G5K8</accession>
<dbReference type="PANTHER" id="PTHR10174:SF224">
    <property type="entry name" value="RETINOL-BINDING PROTEIN PINTA"/>
    <property type="match status" value="1"/>
</dbReference>
<protein>
    <recommendedName>
        <fullName evidence="2">CRAL-TRIO domain-containing protein</fullName>
    </recommendedName>
</protein>
<dbReference type="PANTHER" id="PTHR10174">
    <property type="entry name" value="ALPHA-TOCOPHEROL TRANSFER PROTEIN-RELATED"/>
    <property type="match status" value="1"/>
</dbReference>
<feature type="region of interest" description="Disordered" evidence="1">
    <location>
        <begin position="615"/>
        <end position="652"/>
    </location>
</feature>
<feature type="domain" description="CRAL-TRIO" evidence="2">
    <location>
        <begin position="312"/>
        <end position="477"/>
    </location>
</feature>
<evidence type="ECO:0000313" key="3">
    <source>
        <dbReference type="EMBL" id="CAD7266974.1"/>
    </source>
</evidence>
<dbReference type="GO" id="GO:1902936">
    <property type="term" value="F:phosphatidylinositol bisphosphate binding"/>
    <property type="evidence" value="ECO:0007669"/>
    <property type="project" value="TreeGrafter"/>
</dbReference>
<evidence type="ECO:0000259" key="2">
    <source>
        <dbReference type="PROSITE" id="PS50191"/>
    </source>
</evidence>
<dbReference type="InterPro" id="IPR001251">
    <property type="entry name" value="CRAL-TRIO_dom"/>
</dbReference>